<keyword evidence="3" id="KW-1185">Reference proteome</keyword>
<feature type="region of interest" description="Disordered" evidence="1">
    <location>
        <begin position="232"/>
        <end position="269"/>
    </location>
</feature>
<dbReference type="EMBL" id="CACRXK020003419">
    <property type="protein sequence ID" value="CAB3998714.1"/>
    <property type="molecule type" value="Genomic_DNA"/>
</dbReference>
<reference evidence="2" key="1">
    <citation type="submission" date="2020-04" db="EMBL/GenBank/DDBJ databases">
        <authorList>
            <person name="Alioto T."/>
            <person name="Alioto T."/>
            <person name="Gomez Garrido J."/>
        </authorList>
    </citation>
    <scope>NUCLEOTIDE SEQUENCE</scope>
    <source>
        <strain evidence="2">A484AB</strain>
    </source>
</reference>
<sequence length="269" mass="30000">MGCGSSRAVIVPSDCNIKNNSKSSLDEKKRNSAKNSDVSLRNNNVSGQGGSATDLEERLIEKRREISASSTRTADSGISELPDENIITENTNPNKLLEHGISQRPETPDLVLEGVGCPRKQSGKERRLELQKKNSESSVPKLPPLTNNSLLERPKTRGGVAFDITFCPETGNMKKAQLPKLERRKKKKKLTKEELEEKMRKATERRQQHNKKIQAKSHAFVEQYENVVQRRNNAMESNNGNAGNSGNTRDDVTEIMDISGNQETDMTSQ</sequence>
<feature type="compositionally biased region" description="Polar residues" evidence="1">
    <location>
        <begin position="33"/>
        <end position="46"/>
    </location>
</feature>
<feature type="compositionally biased region" description="Basic and acidic residues" evidence="1">
    <location>
        <begin position="122"/>
        <end position="135"/>
    </location>
</feature>
<feature type="compositionally biased region" description="Polar residues" evidence="1">
    <location>
        <begin position="259"/>
        <end position="269"/>
    </location>
</feature>
<evidence type="ECO:0000313" key="2">
    <source>
        <dbReference type="EMBL" id="CAB3998714.1"/>
    </source>
</evidence>
<accession>A0A6S7GZC1</accession>
<dbReference type="AlphaFoldDB" id="A0A6S7GZC1"/>
<feature type="compositionally biased region" description="Polar residues" evidence="1">
    <location>
        <begin position="67"/>
        <end position="76"/>
    </location>
</feature>
<dbReference type="GO" id="GO:0031110">
    <property type="term" value="P:regulation of microtubule polymerization or depolymerization"/>
    <property type="evidence" value="ECO:0007669"/>
    <property type="project" value="InterPro"/>
</dbReference>
<gene>
    <name evidence="2" type="ORF">PACLA_8A008441</name>
</gene>
<feature type="region of interest" description="Disordered" evidence="1">
    <location>
        <begin position="183"/>
        <end position="219"/>
    </location>
</feature>
<comment type="caution">
    <text evidence="2">The sequence shown here is derived from an EMBL/GenBank/DDBJ whole genome shotgun (WGS) entry which is preliminary data.</text>
</comment>
<feature type="compositionally biased region" description="Basic and acidic residues" evidence="1">
    <location>
        <begin position="55"/>
        <end position="66"/>
    </location>
</feature>
<dbReference type="OrthoDB" id="5978414at2759"/>
<proteinExistence type="predicted"/>
<evidence type="ECO:0000256" key="1">
    <source>
        <dbReference type="SAM" id="MobiDB-lite"/>
    </source>
</evidence>
<feature type="compositionally biased region" description="Basic and acidic residues" evidence="1">
    <location>
        <begin position="191"/>
        <end position="207"/>
    </location>
</feature>
<protein>
    <submittedName>
        <fullName evidence="2">Stathmin domain-containing 1 isoform X1</fullName>
    </submittedName>
</protein>
<evidence type="ECO:0000313" key="3">
    <source>
        <dbReference type="Proteomes" id="UP001152795"/>
    </source>
</evidence>
<dbReference type="Proteomes" id="UP001152795">
    <property type="component" value="Unassembled WGS sequence"/>
</dbReference>
<feature type="compositionally biased region" description="Low complexity" evidence="1">
    <location>
        <begin position="232"/>
        <end position="247"/>
    </location>
</feature>
<name>A0A6S7GZC1_PARCT</name>
<feature type="region of interest" description="Disordered" evidence="1">
    <location>
        <begin position="14"/>
        <end position="152"/>
    </location>
</feature>
<dbReference type="InterPro" id="IPR036002">
    <property type="entry name" value="Stathmin_sf"/>
</dbReference>
<dbReference type="SUPFAM" id="SSF101494">
    <property type="entry name" value="Stathmin"/>
    <property type="match status" value="1"/>
</dbReference>
<organism evidence="2 3">
    <name type="scientific">Paramuricea clavata</name>
    <name type="common">Red gorgonian</name>
    <name type="synonym">Violescent sea-whip</name>
    <dbReference type="NCBI Taxonomy" id="317549"/>
    <lineage>
        <taxon>Eukaryota</taxon>
        <taxon>Metazoa</taxon>
        <taxon>Cnidaria</taxon>
        <taxon>Anthozoa</taxon>
        <taxon>Octocorallia</taxon>
        <taxon>Malacalcyonacea</taxon>
        <taxon>Plexauridae</taxon>
        <taxon>Paramuricea</taxon>
    </lineage>
</organism>